<evidence type="ECO:0000313" key="2">
    <source>
        <dbReference type="EMBL" id="NKZ20882.1"/>
    </source>
</evidence>
<proteinExistence type="predicted"/>
<evidence type="ECO:0000313" key="3">
    <source>
        <dbReference type="Proteomes" id="UP000522720"/>
    </source>
</evidence>
<dbReference type="RefSeq" id="WP_168549624.1">
    <property type="nucleotide sequence ID" value="NZ_JAAXPR010000016.1"/>
</dbReference>
<evidence type="ECO:0000256" key="1">
    <source>
        <dbReference type="SAM" id="MobiDB-lite"/>
    </source>
</evidence>
<keyword evidence="3" id="KW-1185">Reference proteome</keyword>
<organism evidence="2 3">
    <name type="scientific">Streptococcus ovuberis</name>
    <dbReference type="NCBI Taxonomy" id="1936207"/>
    <lineage>
        <taxon>Bacteria</taxon>
        <taxon>Bacillati</taxon>
        <taxon>Bacillota</taxon>
        <taxon>Bacilli</taxon>
        <taxon>Lactobacillales</taxon>
        <taxon>Streptococcaceae</taxon>
        <taxon>Streptococcus</taxon>
    </lineage>
</organism>
<dbReference type="Gene3D" id="2.60.40.740">
    <property type="match status" value="1"/>
</dbReference>
<gene>
    <name evidence="2" type="ORF">HF992_08580</name>
</gene>
<sequence length="88" mass="9576">MWNGGATPNAAEHAGDKDKDTNSAIRLSNAVYVKPPVQTEIKKAVNGKDHHDLAIPAEEFTYKITSPWPGPVNSSKLVDKVLPELEII</sequence>
<dbReference type="AlphaFoldDB" id="A0A7X6S1J7"/>
<dbReference type="Proteomes" id="UP000522720">
    <property type="component" value="Unassembled WGS sequence"/>
</dbReference>
<dbReference type="EMBL" id="JAAXPR010000016">
    <property type="protein sequence ID" value="NKZ20882.1"/>
    <property type="molecule type" value="Genomic_DNA"/>
</dbReference>
<accession>A0A7X6S1J7</accession>
<reference evidence="2 3" key="1">
    <citation type="submission" date="2020-04" db="EMBL/GenBank/DDBJ databases">
        <title>MicrobeNet Type strains.</title>
        <authorList>
            <person name="Nicholson A.C."/>
        </authorList>
    </citation>
    <scope>NUCLEOTIDE SEQUENCE [LARGE SCALE GENOMIC DNA]</scope>
    <source>
        <strain evidence="2 3">CCUG 69612</strain>
    </source>
</reference>
<comment type="caution">
    <text evidence="2">The sequence shown here is derived from an EMBL/GenBank/DDBJ whole genome shotgun (WGS) entry which is preliminary data.</text>
</comment>
<protein>
    <submittedName>
        <fullName evidence="2">Uncharacterized protein</fullName>
    </submittedName>
</protein>
<feature type="region of interest" description="Disordered" evidence="1">
    <location>
        <begin position="1"/>
        <end position="22"/>
    </location>
</feature>
<name>A0A7X6S1J7_9STRE</name>